<evidence type="ECO:0000256" key="5">
    <source>
        <dbReference type="ARBA" id="ARBA00020264"/>
    </source>
</evidence>
<organism evidence="10">
    <name type="scientific">Tetraodon nigroviridis</name>
    <name type="common">Spotted green pufferfish</name>
    <name type="synonym">Chelonodon nigroviridis</name>
    <dbReference type="NCBI Taxonomy" id="99883"/>
    <lineage>
        <taxon>Eukaryota</taxon>
        <taxon>Metazoa</taxon>
        <taxon>Chordata</taxon>
        <taxon>Craniata</taxon>
        <taxon>Vertebrata</taxon>
        <taxon>Euteleostomi</taxon>
        <taxon>Actinopterygii</taxon>
        <taxon>Neopterygii</taxon>
        <taxon>Teleostei</taxon>
        <taxon>Neoteleostei</taxon>
        <taxon>Acanthomorphata</taxon>
        <taxon>Eupercaria</taxon>
        <taxon>Tetraodontiformes</taxon>
        <taxon>Tetradontoidea</taxon>
        <taxon>Tetraodontidae</taxon>
        <taxon>Tetraodon</taxon>
    </lineage>
</organism>
<dbReference type="UniPathway" id="UPA00988"/>
<dbReference type="PANTHER" id="PTHR15641:SF1">
    <property type="entry name" value="ELONGATOR COMPLEX PROTEIN 5"/>
    <property type="match status" value="1"/>
</dbReference>
<dbReference type="GO" id="GO:0005829">
    <property type="term" value="C:cytosol"/>
    <property type="evidence" value="ECO:0007669"/>
    <property type="project" value="TreeGrafter"/>
</dbReference>
<evidence type="ECO:0000256" key="6">
    <source>
        <dbReference type="ARBA" id="ARBA00022490"/>
    </source>
</evidence>
<dbReference type="GO" id="GO:0005634">
    <property type="term" value="C:nucleus"/>
    <property type="evidence" value="ECO:0007669"/>
    <property type="project" value="UniProtKB-SubCell"/>
</dbReference>
<evidence type="ECO:0000256" key="7">
    <source>
        <dbReference type="ARBA" id="ARBA00022694"/>
    </source>
</evidence>
<dbReference type="EMBL" id="CAAE01014608">
    <property type="protein sequence ID" value="CAG00709.1"/>
    <property type="molecule type" value="Genomic_DNA"/>
</dbReference>
<dbReference type="Pfam" id="PF10483">
    <property type="entry name" value="Elong_Iki1"/>
    <property type="match status" value="1"/>
</dbReference>
<dbReference type="OrthoDB" id="166907at2759"/>
<dbReference type="GO" id="GO:0033588">
    <property type="term" value="C:elongator holoenzyme complex"/>
    <property type="evidence" value="ECO:0007669"/>
    <property type="project" value="InterPro"/>
</dbReference>
<dbReference type="InterPro" id="IPR019519">
    <property type="entry name" value="Elp5"/>
</dbReference>
<dbReference type="PANTHER" id="PTHR15641">
    <property type="entry name" value="ELONGATOR COMPLEX PROTEIN 5"/>
    <property type="match status" value="1"/>
</dbReference>
<keyword evidence="7" id="KW-0819">tRNA processing</keyword>
<evidence type="ECO:0000256" key="3">
    <source>
        <dbReference type="ARBA" id="ARBA00005043"/>
    </source>
</evidence>
<dbReference type="GO" id="GO:0002098">
    <property type="term" value="P:tRNA wobble uridine modification"/>
    <property type="evidence" value="ECO:0007669"/>
    <property type="project" value="InterPro"/>
</dbReference>
<evidence type="ECO:0000256" key="4">
    <source>
        <dbReference type="ARBA" id="ARBA00009567"/>
    </source>
</evidence>
<sequence>MAVGRKKSMSWGLKPVKKNLRMELFINFEKTDPAANLTFNLRLSDSELEAKEKLALPFVFSKEKKTALLCSGPGSGQILYEPDANDDYDEEDPDDDLDV</sequence>
<dbReference type="AlphaFoldDB" id="Q4SF73"/>
<comment type="pathway">
    <text evidence="3">tRNA modification; 5-methoxycarbonylmethyl-2-thiouridine-tRNA biosynthesis.</text>
</comment>
<keyword evidence="8" id="KW-0539">Nucleus</keyword>
<reference evidence="10" key="2">
    <citation type="submission" date="2004-02" db="EMBL/GenBank/DDBJ databases">
        <authorList>
            <consortium name="Genoscope"/>
            <consortium name="Whitehead Institute Centre for Genome Research"/>
        </authorList>
    </citation>
    <scope>NUCLEOTIDE SEQUENCE</scope>
</reference>
<keyword evidence="6" id="KW-0963">Cytoplasm</keyword>
<feature type="region of interest" description="Disordered" evidence="9">
    <location>
        <begin position="78"/>
        <end position="99"/>
    </location>
</feature>
<evidence type="ECO:0000256" key="9">
    <source>
        <dbReference type="SAM" id="MobiDB-lite"/>
    </source>
</evidence>
<dbReference type="KEGG" id="tng:GSTEN00019227G001"/>
<evidence type="ECO:0000313" key="10">
    <source>
        <dbReference type="EMBL" id="CAG00709.1"/>
    </source>
</evidence>
<name>Q4SF73_TETNG</name>
<comment type="subcellular location">
    <subcellularLocation>
        <location evidence="2">Cytoplasm</location>
    </subcellularLocation>
    <subcellularLocation>
        <location evidence="1">Nucleus</location>
    </subcellularLocation>
</comment>
<evidence type="ECO:0000256" key="8">
    <source>
        <dbReference type="ARBA" id="ARBA00023242"/>
    </source>
</evidence>
<protein>
    <recommendedName>
        <fullName evidence="5">Elongator complex protein 5</fullName>
    </recommendedName>
</protein>
<evidence type="ECO:0000256" key="2">
    <source>
        <dbReference type="ARBA" id="ARBA00004496"/>
    </source>
</evidence>
<reference evidence="10" key="1">
    <citation type="journal article" date="2004" name="Nature">
        <title>Genome duplication in the teleost fish Tetraodon nigroviridis reveals the early vertebrate proto-karyotype.</title>
        <authorList>
            <person name="Jaillon O."/>
            <person name="Aury J.-M."/>
            <person name="Brunet F."/>
            <person name="Petit J.-L."/>
            <person name="Stange-Thomann N."/>
            <person name="Mauceli E."/>
            <person name="Bouneau L."/>
            <person name="Fischer C."/>
            <person name="Ozouf-Costaz C."/>
            <person name="Bernot A."/>
            <person name="Nicaud S."/>
            <person name="Jaffe D."/>
            <person name="Fisher S."/>
            <person name="Lutfalla G."/>
            <person name="Dossat C."/>
            <person name="Segurens B."/>
            <person name="Dasilva C."/>
            <person name="Salanoubat M."/>
            <person name="Levy M."/>
            <person name="Boudet N."/>
            <person name="Castellano S."/>
            <person name="Anthouard V."/>
            <person name="Jubin C."/>
            <person name="Castelli V."/>
            <person name="Katinka M."/>
            <person name="Vacherie B."/>
            <person name="Biemont C."/>
            <person name="Skalli Z."/>
            <person name="Cattolico L."/>
            <person name="Poulain J."/>
            <person name="De Berardinis V."/>
            <person name="Cruaud C."/>
            <person name="Duprat S."/>
            <person name="Brottier P."/>
            <person name="Coutanceau J.-P."/>
            <person name="Gouzy J."/>
            <person name="Parra G."/>
            <person name="Lardier G."/>
            <person name="Chapple C."/>
            <person name="McKernan K.J."/>
            <person name="McEwan P."/>
            <person name="Bosak S."/>
            <person name="Kellis M."/>
            <person name="Volff J.-N."/>
            <person name="Guigo R."/>
            <person name="Zody M.C."/>
            <person name="Mesirov J."/>
            <person name="Lindblad-Toh K."/>
            <person name="Birren B."/>
            <person name="Nusbaum C."/>
            <person name="Kahn D."/>
            <person name="Robinson-Rechavi M."/>
            <person name="Laudet V."/>
            <person name="Schachter V."/>
            <person name="Quetier F."/>
            <person name="Saurin W."/>
            <person name="Scarpelli C."/>
            <person name="Wincker P."/>
            <person name="Lander E.S."/>
            <person name="Weissenbach J."/>
            <person name="Roest Crollius H."/>
        </authorList>
    </citation>
    <scope>NUCLEOTIDE SEQUENCE [LARGE SCALE GENOMIC DNA]</scope>
</reference>
<accession>Q4SF73</accession>
<evidence type="ECO:0000256" key="1">
    <source>
        <dbReference type="ARBA" id="ARBA00004123"/>
    </source>
</evidence>
<gene>
    <name evidence="10" type="ORF">GSTENG00019227001</name>
</gene>
<feature type="compositionally biased region" description="Acidic residues" evidence="9">
    <location>
        <begin position="83"/>
        <end position="99"/>
    </location>
</feature>
<proteinExistence type="inferred from homology"/>
<dbReference type="GO" id="GO:0000049">
    <property type="term" value="F:tRNA binding"/>
    <property type="evidence" value="ECO:0007669"/>
    <property type="project" value="TreeGrafter"/>
</dbReference>
<comment type="similarity">
    <text evidence="4">Belongs to the ELP5 family.</text>
</comment>